<evidence type="ECO:0000313" key="8">
    <source>
        <dbReference type="EMBL" id="KIW98269.1"/>
    </source>
</evidence>
<dbReference type="PROSITE" id="PS50979">
    <property type="entry name" value="BC"/>
    <property type="match status" value="1"/>
</dbReference>
<dbReference type="Proteomes" id="UP000053789">
    <property type="component" value="Unassembled WGS sequence"/>
</dbReference>
<dbReference type="InterPro" id="IPR005479">
    <property type="entry name" value="CPAse_ATP-bd"/>
</dbReference>
<dbReference type="InterPro" id="IPR011761">
    <property type="entry name" value="ATP-grasp"/>
</dbReference>
<dbReference type="EMBL" id="KN846981">
    <property type="protein sequence ID" value="KIW98269.1"/>
    <property type="molecule type" value="Genomic_DNA"/>
</dbReference>
<name>A0A0D2IN96_CLAB1</name>
<keyword evidence="4" id="KW-0092">Biotin</keyword>
<protein>
    <recommendedName>
        <fullName evidence="10">Pyruvate carboxylase</fullName>
    </recommendedName>
</protein>
<gene>
    <name evidence="8" type="ORF">Z519_01853</name>
</gene>
<dbReference type="PANTHER" id="PTHR45007">
    <property type="entry name" value="CARBOXYLASE, PUTATIVE (AFU_ORTHOLOGUE AFUA_5G07570)-RELATED"/>
    <property type="match status" value="1"/>
</dbReference>
<evidence type="ECO:0000256" key="2">
    <source>
        <dbReference type="ARBA" id="ARBA00022741"/>
    </source>
</evidence>
<reference evidence="8" key="1">
    <citation type="submission" date="2015-01" db="EMBL/GenBank/DDBJ databases">
        <title>The Genome Sequence of Cladophialophora bantiana CBS 173.52.</title>
        <authorList>
            <consortium name="The Broad Institute Genomics Platform"/>
            <person name="Cuomo C."/>
            <person name="de Hoog S."/>
            <person name="Gorbushina A."/>
            <person name="Stielow B."/>
            <person name="Teixiera M."/>
            <person name="Abouelleil A."/>
            <person name="Chapman S.B."/>
            <person name="Priest M."/>
            <person name="Young S.K."/>
            <person name="Wortman J."/>
            <person name="Nusbaum C."/>
            <person name="Birren B."/>
        </authorList>
    </citation>
    <scope>NUCLEOTIDE SEQUENCE [LARGE SCALE GENOMIC DNA]</scope>
    <source>
        <strain evidence="8">CBS 173.52</strain>
    </source>
</reference>
<dbReference type="InterPro" id="IPR011764">
    <property type="entry name" value="Biotin_carboxylation_dom"/>
</dbReference>
<dbReference type="InterPro" id="IPR005482">
    <property type="entry name" value="Biotin_COase_C"/>
</dbReference>
<dbReference type="SMART" id="SM00878">
    <property type="entry name" value="Biotin_carb_C"/>
    <property type="match status" value="1"/>
</dbReference>
<keyword evidence="9" id="KW-1185">Reference proteome</keyword>
<evidence type="ECO:0000313" key="9">
    <source>
        <dbReference type="Proteomes" id="UP000053789"/>
    </source>
</evidence>
<dbReference type="InterPro" id="IPR011054">
    <property type="entry name" value="Rudment_hybrid_motif"/>
</dbReference>
<dbReference type="Gene3D" id="3.30.470.20">
    <property type="entry name" value="ATP-grasp fold, B domain"/>
    <property type="match status" value="3"/>
</dbReference>
<evidence type="ECO:0000256" key="1">
    <source>
        <dbReference type="ARBA" id="ARBA00022598"/>
    </source>
</evidence>
<dbReference type="PANTHER" id="PTHR45007:SF1">
    <property type="entry name" value="CARBOXYLASE, PUTATIVE (AFU_ORTHOLOGUE AFUA_5G07570)-RELATED"/>
    <property type="match status" value="1"/>
</dbReference>
<dbReference type="Pfam" id="PF02785">
    <property type="entry name" value="Biotin_carb_C"/>
    <property type="match status" value="1"/>
</dbReference>
<dbReference type="GO" id="GO:0005524">
    <property type="term" value="F:ATP binding"/>
    <property type="evidence" value="ECO:0007669"/>
    <property type="project" value="UniProtKB-UniRule"/>
</dbReference>
<dbReference type="GeneID" id="27694781"/>
<dbReference type="HOGENOM" id="CLU_959777_0_0_1"/>
<dbReference type="PROSITE" id="PS00867">
    <property type="entry name" value="CPSASE_2"/>
    <property type="match status" value="1"/>
</dbReference>
<organism evidence="8 9">
    <name type="scientific">Cladophialophora bantiana (strain ATCC 10958 / CBS 173.52 / CDC B-1940 / NIH 8579)</name>
    <name type="common">Xylohypha bantiana</name>
    <dbReference type="NCBI Taxonomy" id="1442370"/>
    <lineage>
        <taxon>Eukaryota</taxon>
        <taxon>Fungi</taxon>
        <taxon>Dikarya</taxon>
        <taxon>Ascomycota</taxon>
        <taxon>Pezizomycotina</taxon>
        <taxon>Eurotiomycetes</taxon>
        <taxon>Chaetothyriomycetidae</taxon>
        <taxon>Chaetothyriales</taxon>
        <taxon>Herpotrichiellaceae</taxon>
        <taxon>Cladophialophora</taxon>
    </lineage>
</organism>
<dbReference type="InterPro" id="IPR016185">
    <property type="entry name" value="PreATP-grasp_dom_sf"/>
</dbReference>
<feature type="domain" description="ATP-grasp" evidence="6">
    <location>
        <begin position="151"/>
        <end position="194"/>
    </location>
</feature>
<dbReference type="SUPFAM" id="SSF51246">
    <property type="entry name" value="Rudiment single hybrid motif"/>
    <property type="match status" value="1"/>
</dbReference>
<evidence type="ECO:0008006" key="10">
    <source>
        <dbReference type="Google" id="ProtNLM"/>
    </source>
</evidence>
<keyword evidence="2 5" id="KW-0547">Nucleotide-binding</keyword>
<dbReference type="RefSeq" id="XP_016624938.1">
    <property type="nucleotide sequence ID" value="XM_016759610.1"/>
</dbReference>
<keyword evidence="3 5" id="KW-0067">ATP-binding</keyword>
<dbReference type="SUPFAM" id="SSF52440">
    <property type="entry name" value="PreATP-grasp domain"/>
    <property type="match status" value="1"/>
</dbReference>
<evidence type="ECO:0000256" key="5">
    <source>
        <dbReference type="PROSITE-ProRule" id="PRU00409"/>
    </source>
</evidence>
<dbReference type="AlphaFoldDB" id="A0A0D2IN96"/>
<dbReference type="InterPro" id="IPR005481">
    <property type="entry name" value="BC-like_N"/>
</dbReference>
<dbReference type="GO" id="GO:0016874">
    <property type="term" value="F:ligase activity"/>
    <property type="evidence" value="ECO:0007669"/>
    <property type="project" value="UniProtKB-KW"/>
</dbReference>
<evidence type="ECO:0000256" key="3">
    <source>
        <dbReference type="ARBA" id="ARBA00022840"/>
    </source>
</evidence>
<dbReference type="SUPFAM" id="SSF56059">
    <property type="entry name" value="Glutathione synthetase ATP-binding domain-like"/>
    <property type="match status" value="1"/>
</dbReference>
<sequence>MAKPVINRLPVANWGEIAIRVLLSARQLGITTIAIYTEDDPNHATLADEAILLESPKHFIDVAKIVSICLDQKADSLHPAYGFLSENPELVEHLEQVGITLIGTTERSRAYGNVIELAPSTIKDHRVVREVINSAIPLARSIRYQLPGTFEFLAHESSGEYYFLEVNPRLQVEHTVIEEVAGIDIDAIQLRVTAEDANEGLALSMGRNSNHKLPEGQDIRVDTHLRRTNSSTVGPAYDSLLAKVIVRASNLGTVRQKAIRALHDFQITAVQSNIPALLAVLQSEDFIHGA</sequence>
<accession>A0A0D2IN96</accession>
<dbReference type="GO" id="GO:0046872">
    <property type="term" value="F:metal ion binding"/>
    <property type="evidence" value="ECO:0007669"/>
    <property type="project" value="InterPro"/>
</dbReference>
<dbReference type="PROSITE" id="PS50975">
    <property type="entry name" value="ATP_GRASP"/>
    <property type="match status" value="1"/>
</dbReference>
<keyword evidence="1" id="KW-0436">Ligase</keyword>
<dbReference type="Pfam" id="PF00289">
    <property type="entry name" value="Biotin_carb_N"/>
    <property type="match status" value="1"/>
</dbReference>
<dbReference type="OrthoDB" id="196847at2759"/>
<evidence type="ECO:0000256" key="4">
    <source>
        <dbReference type="ARBA" id="ARBA00023267"/>
    </source>
</evidence>
<evidence type="ECO:0000259" key="7">
    <source>
        <dbReference type="PROSITE" id="PS50979"/>
    </source>
</evidence>
<dbReference type="VEuPathDB" id="FungiDB:Z519_01853"/>
<feature type="domain" description="Biotin carboxylation" evidence="7">
    <location>
        <begin position="5"/>
        <end position="290"/>
    </location>
</feature>
<proteinExistence type="predicted"/>
<evidence type="ECO:0000259" key="6">
    <source>
        <dbReference type="PROSITE" id="PS50975"/>
    </source>
</evidence>